<feature type="region of interest" description="Disordered" evidence="3">
    <location>
        <begin position="431"/>
        <end position="480"/>
    </location>
</feature>
<protein>
    <recommendedName>
        <fullName evidence="2">Metalloendopeptidase</fullName>
        <ecNumber evidence="2">3.4.24.-</ecNumber>
    </recommendedName>
</protein>
<feature type="compositionally biased region" description="Polar residues" evidence="3">
    <location>
        <begin position="367"/>
        <end position="382"/>
    </location>
</feature>
<keyword evidence="1 2" id="KW-0645">Protease</keyword>
<feature type="compositionally biased region" description="Low complexity" evidence="3">
    <location>
        <begin position="354"/>
        <end position="366"/>
    </location>
</feature>
<keyword evidence="1 2" id="KW-0862">Zinc</keyword>
<dbReference type="Proteomes" id="UP001519460">
    <property type="component" value="Unassembled WGS sequence"/>
</dbReference>
<feature type="binding site" evidence="1">
    <location>
        <position position="645"/>
    </location>
    <ligand>
        <name>Zn(2+)</name>
        <dbReference type="ChEBI" id="CHEBI:29105"/>
        <note>catalytic</note>
    </ligand>
</feature>
<feature type="active site" evidence="1">
    <location>
        <position position="636"/>
    </location>
</feature>
<name>A0ABD0KEY7_9CAEN</name>
<dbReference type="EC" id="3.4.24.-" evidence="2"/>
<feature type="binding site" evidence="1">
    <location>
        <position position="635"/>
    </location>
    <ligand>
        <name>Zn(2+)</name>
        <dbReference type="ChEBI" id="CHEBI:29105"/>
        <note>catalytic</note>
    </ligand>
</feature>
<dbReference type="PANTHER" id="PTHR10127:SF850">
    <property type="entry name" value="METALLOENDOPEPTIDASE"/>
    <property type="match status" value="1"/>
</dbReference>
<dbReference type="EMBL" id="JACVVK020000194">
    <property type="protein sequence ID" value="KAK7485497.1"/>
    <property type="molecule type" value="Genomic_DNA"/>
</dbReference>
<feature type="compositionally biased region" description="Low complexity" evidence="3">
    <location>
        <begin position="166"/>
        <end position="187"/>
    </location>
</feature>
<dbReference type="Pfam" id="PF01400">
    <property type="entry name" value="Astacin"/>
    <property type="match status" value="1"/>
</dbReference>
<feature type="region of interest" description="Disordered" evidence="3">
    <location>
        <begin position="134"/>
        <end position="203"/>
    </location>
</feature>
<dbReference type="Gene3D" id="3.40.390.10">
    <property type="entry name" value="Collagenase (Catalytic Domain)"/>
    <property type="match status" value="1"/>
</dbReference>
<comment type="cofactor">
    <cofactor evidence="1 2">
        <name>Zn(2+)</name>
        <dbReference type="ChEBI" id="CHEBI:29105"/>
    </cofactor>
    <text evidence="1 2">Binds 1 zinc ion per subunit.</text>
</comment>
<gene>
    <name evidence="5" type="ORF">BaRGS_00023307</name>
</gene>
<dbReference type="AlphaFoldDB" id="A0ABD0KEY7"/>
<evidence type="ECO:0000313" key="5">
    <source>
        <dbReference type="EMBL" id="KAK7485497.1"/>
    </source>
</evidence>
<dbReference type="InterPro" id="IPR034035">
    <property type="entry name" value="Astacin-like_dom"/>
</dbReference>
<dbReference type="CDD" id="cd04280">
    <property type="entry name" value="ZnMc_astacin_like"/>
    <property type="match status" value="1"/>
</dbReference>
<feature type="compositionally biased region" description="Polar residues" evidence="3">
    <location>
        <begin position="336"/>
        <end position="353"/>
    </location>
</feature>
<organism evidence="5 6">
    <name type="scientific">Batillaria attramentaria</name>
    <dbReference type="NCBI Taxonomy" id="370345"/>
    <lineage>
        <taxon>Eukaryota</taxon>
        <taxon>Metazoa</taxon>
        <taxon>Spiralia</taxon>
        <taxon>Lophotrochozoa</taxon>
        <taxon>Mollusca</taxon>
        <taxon>Gastropoda</taxon>
        <taxon>Caenogastropoda</taxon>
        <taxon>Sorbeoconcha</taxon>
        <taxon>Cerithioidea</taxon>
        <taxon>Batillariidae</taxon>
        <taxon>Batillaria</taxon>
    </lineage>
</organism>
<feature type="domain" description="Peptidase M12A" evidence="4">
    <location>
        <begin position="547"/>
        <end position="740"/>
    </location>
</feature>
<dbReference type="InterPro" id="IPR006026">
    <property type="entry name" value="Peptidase_Metallo"/>
</dbReference>
<evidence type="ECO:0000256" key="2">
    <source>
        <dbReference type="RuleBase" id="RU361183"/>
    </source>
</evidence>
<sequence>MEVPTGPGIVSARCSRHLFIACFVTFVVAVGNVGGVKEELHTSTSGSQTFTVGKDQKPLIAMVDSVYDGVGDSQSVITGGVGSTVTTLAVKGVGGVPDELTWGQGGSWTGVGLQPASAGRPSVPHTIHLTVQLPPNFGSQGESETEYEGSTARPSPQVDVSSTIWQQQRESSVVSVSHQHTSQEQQQLKPGSFLAQSTGPLQEPVNPGFRVDSGPQPGAENAARVDPPRSAMHNDYVYLRSRLDPHSTRHDMKHSNVRRAVPTEASLPANMENVDPGPSVLDRLGTGERSQTTTFGNGQTRTFPQDIGTANRQSYNLLRGQRVVAEQQPLFRRSRNYFQRPSSSVGQGLQNDVSLGRRGSLTSSRTITPGRQSVLSSLSPNGASGLGFSRSFNSRRGFGQWRANADDGCGSGSPSGFQRTQSTFLQRLCPRGSQQRRLQQQQQTRQRPVQARPGLATTVRGVARGGPSLQPTSGTAGSFVDPDMSIDEIITVAYGPGISNIPLTTEEGQEVYFISGLDMKLTWTQYSTLEPFDSVSSTLGARFKRKASVFNKWPGVEIPFEIGQGFDGYDVDIIRSAMAQWETQTCVRFRPATSMDRNRLVFEGGMGCSSNVGMIGGAQRLTLQEECRRPKIVLHEIGHALGLIHEHQRPDRDQYIAINRENIRPGRQRDFERFGPARVQNLGVGYDYMSIMHYGQTAFSRDPHLVTMITRDPSFQQLIGKTQQLSSSDIETINRMYKCGGQTMEMPPLPGAELAAGAGHAGVLNSPLHASIISRQAAPYRASVPIAGRARQPAGRGLTRAGPLGRAFFPAGRFQQTRPAILDYYPAMEHEKERYQVTRKLTNGTLVPDVVIATEPHVIPA</sequence>
<feature type="non-terminal residue" evidence="5">
    <location>
        <position position="861"/>
    </location>
</feature>
<accession>A0ABD0KEY7</accession>
<keyword evidence="1 2" id="KW-0378">Hydrolase</keyword>
<feature type="binding site" evidence="1">
    <location>
        <position position="639"/>
    </location>
    <ligand>
        <name>Zn(2+)</name>
        <dbReference type="ChEBI" id="CHEBI:29105"/>
        <note>catalytic</note>
    </ligand>
</feature>
<keyword evidence="1 2" id="KW-0482">Metalloprotease</keyword>
<evidence type="ECO:0000256" key="3">
    <source>
        <dbReference type="SAM" id="MobiDB-lite"/>
    </source>
</evidence>
<keyword evidence="1 2" id="KW-0479">Metal-binding</keyword>
<comment type="caution">
    <text evidence="1">Lacks conserved residue(s) required for the propagation of feature annotation.</text>
</comment>
<reference evidence="5 6" key="1">
    <citation type="journal article" date="2023" name="Sci. Data">
        <title>Genome assembly of the Korean intertidal mud-creeper Batillaria attramentaria.</title>
        <authorList>
            <person name="Patra A.K."/>
            <person name="Ho P.T."/>
            <person name="Jun S."/>
            <person name="Lee S.J."/>
            <person name="Kim Y."/>
            <person name="Won Y.J."/>
        </authorList>
    </citation>
    <scope>NUCLEOTIDE SEQUENCE [LARGE SCALE GENOMIC DNA]</scope>
    <source>
        <strain evidence="5">Wonlab-2016</strain>
    </source>
</reference>
<dbReference type="InterPro" id="IPR024079">
    <property type="entry name" value="MetalloPept_cat_dom_sf"/>
</dbReference>
<evidence type="ECO:0000256" key="1">
    <source>
        <dbReference type="PROSITE-ProRule" id="PRU01211"/>
    </source>
</evidence>
<feature type="region of interest" description="Disordered" evidence="3">
    <location>
        <begin position="334"/>
        <end position="384"/>
    </location>
</feature>
<comment type="caution">
    <text evidence="5">The sequence shown here is derived from an EMBL/GenBank/DDBJ whole genome shotgun (WGS) entry which is preliminary data.</text>
</comment>
<feature type="compositionally biased region" description="Polar residues" evidence="3">
    <location>
        <begin position="152"/>
        <end position="165"/>
    </location>
</feature>
<dbReference type="PANTHER" id="PTHR10127">
    <property type="entry name" value="DISCOIDIN, CUB, EGF, LAMININ , AND ZINC METALLOPROTEASE DOMAIN CONTAINING"/>
    <property type="match status" value="1"/>
</dbReference>
<evidence type="ECO:0000313" key="6">
    <source>
        <dbReference type="Proteomes" id="UP001519460"/>
    </source>
</evidence>
<evidence type="ECO:0000259" key="4">
    <source>
        <dbReference type="PROSITE" id="PS51864"/>
    </source>
</evidence>
<dbReference type="SMART" id="SM00235">
    <property type="entry name" value="ZnMc"/>
    <property type="match status" value="1"/>
</dbReference>
<proteinExistence type="predicted"/>
<dbReference type="InterPro" id="IPR001506">
    <property type="entry name" value="Peptidase_M12A"/>
</dbReference>
<dbReference type="PROSITE" id="PS51864">
    <property type="entry name" value="ASTACIN"/>
    <property type="match status" value="1"/>
</dbReference>
<dbReference type="GO" id="GO:0006508">
    <property type="term" value="P:proteolysis"/>
    <property type="evidence" value="ECO:0007669"/>
    <property type="project" value="UniProtKB-KW"/>
</dbReference>
<keyword evidence="6" id="KW-1185">Reference proteome</keyword>
<dbReference type="GO" id="GO:0004222">
    <property type="term" value="F:metalloendopeptidase activity"/>
    <property type="evidence" value="ECO:0007669"/>
    <property type="project" value="UniProtKB-UniRule"/>
</dbReference>
<dbReference type="GO" id="GO:0008270">
    <property type="term" value="F:zinc ion binding"/>
    <property type="evidence" value="ECO:0007669"/>
    <property type="project" value="UniProtKB-UniRule"/>
</dbReference>
<dbReference type="PRINTS" id="PR00480">
    <property type="entry name" value="ASTACIN"/>
</dbReference>
<dbReference type="SUPFAM" id="SSF55486">
    <property type="entry name" value="Metalloproteases ('zincins'), catalytic domain"/>
    <property type="match status" value="1"/>
</dbReference>
<feature type="compositionally biased region" description="Low complexity" evidence="3">
    <location>
        <begin position="431"/>
        <end position="452"/>
    </location>
</feature>